<keyword evidence="5" id="KW-0804">Transcription</keyword>
<dbReference type="AlphaFoldDB" id="A0A8H7VCH7"/>
<comment type="caution">
    <text evidence="9">The sequence shown here is derived from an EMBL/GenBank/DDBJ whole genome shotgun (WGS) entry which is preliminary data.</text>
</comment>
<protein>
    <recommendedName>
        <fullName evidence="8">BSD domain-containing protein</fullName>
    </recommendedName>
</protein>
<evidence type="ECO:0000256" key="1">
    <source>
        <dbReference type="ARBA" id="ARBA00004123"/>
    </source>
</evidence>
<dbReference type="SUPFAM" id="SSF140383">
    <property type="entry name" value="BSD domain-like"/>
    <property type="match status" value="1"/>
</dbReference>
<keyword evidence="6" id="KW-0539">Nucleus</keyword>
<dbReference type="GO" id="GO:0006289">
    <property type="term" value="P:nucleotide-excision repair"/>
    <property type="evidence" value="ECO:0007669"/>
    <property type="project" value="InterPro"/>
</dbReference>
<reference evidence="9" key="1">
    <citation type="submission" date="2020-12" db="EMBL/GenBank/DDBJ databases">
        <title>Metabolic potential, ecology and presence of endohyphal bacteria is reflected in genomic diversity of Mucoromycotina.</title>
        <authorList>
            <person name="Muszewska A."/>
            <person name="Okrasinska A."/>
            <person name="Steczkiewicz K."/>
            <person name="Drgas O."/>
            <person name="Orlowska M."/>
            <person name="Perlinska-Lenart U."/>
            <person name="Aleksandrzak-Piekarczyk T."/>
            <person name="Szatraj K."/>
            <person name="Zielenkiewicz U."/>
            <person name="Pilsyk S."/>
            <person name="Malc E."/>
            <person name="Mieczkowski P."/>
            <person name="Kruszewska J.S."/>
            <person name="Biernat P."/>
            <person name="Pawlowska J."/>
        </authorList>
    </citation>
    <scope>NUCLEOTIDE SEQUENCE</scope>
    <source>
        <strain evidence="9">CBS 226.32</strain>
    </source>
</reference>
<name>A0A8H7VCH7_9FUNG</name>
<dbReference type="InterPro" id="IPR035925">
    <property type="entry name" value="BSD_dom_sf"/>
</dbReference>
<feature type="compositionally biased region" description="Polar residues" evidence="7">
    <location>
        <begin position="123"/>
        <end position="134"/>
    </location>
</feature>
<dbReference type="Pfam" id="PF08567">
    <property type="entry name" value="PH_TFIIH"/>
    <property type="match status" value="1"/>
</dbReference>
<evidence type="ECO:0000259" key="8">
    <source>
        <dbReference type="PROSITE" id="PS50858"/>
    </source>
</evidence>
<dbReference type="OrthoDB" id="360521at2759"/>
<feature type="compositionally biased region" description="Low complexity" evidence="7">
    <location>
        <begin position="135"/>
        <end position="150"/>
    </location>
</feature>
<evidence type="ECO:0000313" key="9">
    <source>
        <dbReference type="EMBL" id="KAG2211478.1"/>
    </source>
</evidence>
<feature type="domain" description="BSD" evidence="8">
    <location>
        <begin position="251"/>
        <end position="303"/>
    </location>
</feature>
<dbReference type="PROSITE" id="PS50858">
    <property type="entry name" value="BSD"/>
    <property type="match status" value="2"/>
</dbReference>
<feature type="compositionally biased region" description="Polar residues" evidence="7">
    <location>
        <begin position="153"/>
        <end position="169"/>
    </location>
</feature>
<dbReference type="EMBL" id="JAEPRC010000065">
    <property type="protein sequence ID" value="KAG2211478.1"/>
    <property type="molecule type" value="Genomic_DNA"/>
</dbReference>
<feature type="region of interest" description="Disordered" evidence="7">
    <location>
        <begin position="227"/>
        <end position="251"/>
    </location>
</feature>
<feature type="region of interest" description="Disordered" evidence="7">
    <location>
        <begin position="123"/>
        <end position="175"/>
    </location>
</feature>
<comment type="similarity">
    <text evidence="2">Belongs to the TFB1 family.</text>
</comment>
<dbReference type="GO" id="GO:0000439">
    <property type="term" value="C:transcription factor TFIIH core complex"/>
    <property type="evidence" value="ECO:0007669"/>
    <property type="project" value="InterPro"/>
</dbReference>
<keyword evidence="4" id="KW-0805">Transcription regulation</keyword>
<evidence type="ECO:0000313" key="10">
    <source>
        <dbReference type="Proteomes" id="UP000650833"/>
    </source>
</evidence>
<evidence type="ECO:0000256" key="5">
    <source>
        <dbReference type="ARBA" id="ARBA00023163"/>
    </source>
</evidence>
<evidence type="ECO:0000256" key="4">
    <source>
        <dbReference type="ARBA" id="ARBA00023015"/>
    </source>
</evidence>
<dbReference type="GO" id="GO:0006351">
    <property type="term" value="P:DNA-templated transcription"/>
    <property type="evidence" value="ECO:0007669"/>
    <property type="project" value="InterPro"/>
</dbReference>
<sequence length="1033" mass="115272">MWEPNEQLLLRAAVRYRKHDGTLFVTPRRVAWQQQGSSQLTPSIYYNDIGGLAQTPESSPKVLLKISAKPPISKDYTFQFTSPKNIQERESIKAQIAELLARVRGLSSSSAVGTPVPITPSSVIASPSPSTPQTAVASPAPPSLQQQAAANIRPSTPLNNAPSPSTNGGSPKPWRNEEYLDRRALLTSSKELQTLHKELVFVGKSVDEEEFWSSPYVKRIRQKLKKDAVSREGRQKGKSSRMVELKPGQQEGSDIKYTLTSQIIHNIFTEFPSVKRAYDTNVPDKMTEQTFWKRFLASEFFHRSRTGGRSQLTPYDDIFDRCLQEEDDENSKPPPMSRMDKIRFDIDLSATAEDHLESGNAPDFTMKAGREVQSLPLIRRFNKHSSRVLETAPSKIKRPDPTFEDQVQKDIIITELLDEKPPEKIILDIQDTRRYFESQTGGSDEMKLSENDTINLLVGYKRKFEGWQPEMTSQIIKPRAADKVCVELTNTIKKKIRHDDKSAADVKLPPQVQQKIQSYHSATNEILRHFWSSWEPYKADKNLRMIEGLKKQQEKLNEILTAVVSYEGDAERCRQTLMPVLQAVDRALETSKMLIYGSANNKQPVSSDMVIEMGTSLSSGQVSVLIANHTSAAFSPTTGVLQGSVLSPQLYSLYINSLPNLLRSAATGATMISLPGETNRIAINSLLFADDVAIFGFKSDVQDMLNLAADHSVSLGYRWKPSKCAVLGSPAAITGDSLKLYDKSLSVVEKFTYLGMSFRYKGLYAPGILSLRGSGTVKVMALLNSVGVNRTGFSLLLCSRLYKAFIRPKLEYGLAISHLSFRDFKALDYLQNRLVGMFVGSKWLNVAKHITCIPSIKHRYNVLATSLQYTKLDKYICENSLCLSLPDPIPSNAGFTRFCDNYWQEQVDRQLGAAAVSGTQTLLLRACRPSVSRPDPILYLPIGRSPFGVYISWDHFLSCRALDSALLDLLPATPFGVHKIGNALNLQPEKASSGPPPYWSALLALLHVIDCLVHPLATIASDPDPGFSWYLKK</sequence>
<accession>A0A8H7VCH7</accession>
<evidence type="ECO:0000256" key="2">
    <source>
        <dbReference type="ARBA" id="ARBA00009448"/>
    </source>
</evidence>
<dbReference type="InterPro" id="IPR013876">
    <property type="entry name" value="TFIIH_BTF_p62_N"/>
</dbReference>
<dbReference type="SUPFAM" id="SSF50729">
    <property type="entry name" value="PH domain-like"/>
    <property type="match status" value="1"/>
</dbReference>
<comment type="subcellular location">
    <subcellularLocation>
        <location evidence="1">Nucleus</location>
    </subcellularLocation>
</comment>
<feature type="domain" description="BSD" evidence="8">
    <location>
        <begin position="176"/>
        <end position="223"/>
    </location>
</feature>
<evidence type="ECO:0000256" key="7">
    <source>
        <dbReference type="SAM" id="MobiDB-lite"/>
    </source>
</evidence>
<dbReference type="Pfam" id="PF03909">
    <property type="entry name" value="BSD"/>
    <property type="match status" value="1"/>
</dbReference>
<dbReference type="Gene3D" id="6.10.140.1200">
    <property type="match status" value="1"/>
</dbReference>
<evidence type="ECO:0000256" key="6">
    <source>
        <dbReference type="ARBA" id="ARBA00023242"/>
    </source>
</evidence>
<gene>
    <name evidence="9" type="ORF">INT46_000302</name>
</gene>
<organism evidence="9 10">
    <name type="scientific">Mucor plumbeus</name>
    <dbReference type="NCBI Taxonomy" id="97098"/>
    <lineage>
        <taxon>Eukaryota</taxon>
        <taxon>Fungi</taxon>
        <taxon>Fungi incertae sedis</taxon>
        <taxon>Mucoromycota</taxon>
        <taxon>Mucoromycotina</taxon>
        <taxon>Mucoromycetes</taxon>
        <taxon>Mucorales</taxon>
        <taxon>Mucorineae</taxon>
        <taxon>Mucoraceae</taxon>
        <taxon>Mucor</taxon>
    </lineage>
</organism>
<dbReference type="CDD" id="cd13229">
    <property type="entry name" value="PH_TFIIH"/>
    <property type="match status" value="1"/>
</dbReference>
<keyword evidence="3" id="KW-0677">Repeat</keyword>
<keyword evidence="10" id="KW-1185">Reference proteome</keyword>
<dbReference type="Pfam" id="PF00078">
    <property type="entry name" value="RVT_1"/>
    <property type="match status" value="1"/>
</dbReference>
<dbReference type="InterPro" id="IPR027079">
    <property type="entry name" value="Tfb1/GTF2H1"/>
</dbReference>
<evidence type="ECO:0000256" key="3">
    <source>
        <dbReference type="ARBA" id="ARBA00022737"/>
    </source>
</evidence>
<dbReference type="InterPro" id="IPR000477">
    <property type="entry name" value="RT_dom"/>
</dbReference>
<dbReference type="SMART" id="SM00751">
    <property type="entry name" value="BSD"/>
    <property type="match status" value="2"/>
</dbReference>
<dbReference type="Proteomes" id="UP000650833">
    <property type="component" value="Unassembled WGS sequence"/>
</dbReference>
<dbReference type="InterPro" id="IPR005607">
    <property type="entry name" value="BSD_dom"/>
</dbReference>
<proteinExistence type="inferred from homology"/>
<dbReference type="InterPro" id="IPR011993">
    <property type="entry name" value="PH-like_dom_sf"/>
</dbReference>
<dbReference type="Gene3D" id="2.30.29.30">
    <property type="entry name" value="Pleckstrin-homology domain (PH domain)/Phosphotyrosine-binding domain (PTB)"/>
    <property type="match status" value="1"/>
</dbReference>
<dbReference type="PANTHER" id="PTHR12856">
    <property type="entry name" value="TRANSCRIPTION INITIATION FACTOR IIH-RELATED"/>
    <property type="match status" value="1"/>
</dbReference>